<protein>
    <submittedName>
        <fullName evidence="1">Uncharacterized protein</fullName>
    </submittedName>
</protein>
<feature type="non-terminal residue" evidence="1">
    <location>
        <position position="1"/>
    </location>
</feature>
<reference evidence="1" key="1">
    <citation type="submission" date="2022-07" db="EMBL/GenBank/DDBJ databases">
        <title>Phylogenomic reconstructions and comparative analyses of Kickxellomycotina fungi.</title>
        <authorList>
            <person name="Reynolds N.K."/>
            <person name="Stajich J.E."/>
            <person name="Barry K."/>
            <person name="Grigoriev I.V."/>
            <person name="Crous P."/>
            <person name="Smith M.E."/>
        </authorList>
    </citation>
    <scope>NUCLEOTIDE SEQUENCE</scope>
    <source>
        <strain evidence="1">BCRC 34297</strain>
    </source>
</reference>
<dbReference type="OrthoDB" id="5567415at2759"/>
<keyword evidence="2" id="KW-1185">Reference proteome</keyword>
<gene>
    <name evidence="1" type="ORF">GGI19_006155</name>
</gene>
<evidence type="ECO:0000313" key="1">
    <source>
        <dbReference type="EMBL" id="KAJ2748340.1"/>
    </source>
</evidence>
<accession>A0A9W8GSC6</accession>
<evidence type="ECO:0000313" key="2">
    <source>
        <dbReference type="Proteomes" id="UP001140011"/>
    </source>
</evidence>
<proteinExistence type="predicted"/>
<dbReference type="Proteomes" id="UP001140011">
    <property type="component" value="Unassembled WGS sequence"/>
</dbReference>
<dbReference type="EMBL" id="JANBUH010001111">
    <property type="protein sequence ID" value="KAJ2748340.1"/>
    <property type="molecule type" value="Genomic_DNA"/>
</dbReference>
<dbReference type="AlphaFoldDB" id="A0A9W8GSC6"/>
<organism evidence="1 2">
    <name type="scientific">Coemansia pectinata</name>
    <dbReference type="NCBI Taxonomy" id="1052879"/>
    <lineage>
        <taxon>Eukaryota</taxon>
        <taxon>Fungi</taxon>
        <taxon>Fungi incertae sedis</taxon>
        <taxon>Zoopagomycota</taxon>
        <taxon>Kickxellomycotina</taxon>
        <taxon>Kickxellomycetes</taxon>
        <taxon>Kickxellales</taxon>
        <taxon>Kickxellaceae</taxon>
        <taxon>Coemansia</taxon>
    </lineage>
</organism>
<comment type="caution">
    <text evidence="1">The sequence shown here is derived from an EMBL/GenBank/DDBJ whole genome shotgun (WGS) entry which is preliminary data.</text>
</comment>
<name>A0A9W8GSC6_9FUNG</name>
<sequence length="155" mass="17685">PLIEKIKLRAMATYASYLESMDSFGPINISQFEKFLIMWNGNISTGAEYLLQLKNLQYTGRPIVKFNNEFSTLINCNKLLPNNTDTIYWHINKFQSKQYIHTQLLEDKFEKLADAMSRAITLVSTTNTTASMPTHTSAIVHAGPEDMDVDRVAFE</sequence>